<keyword evidence="2" id="KW-1185">Reference proteome</keyword>
<dbReference type="EMBL" id="MNUE01000027">
    <property type="protein sequence ID" value="OJD33850.1"/>
    <property type="molecule type" value="Genomic_DNA"/>
</dbReference>
<sequence length="155" mass="17622">MVGGPNGYIFQDGWDLGDGSVLLMDKTQLNAILNFMSQFHRYKSDVRIAKDAIVEDGDLPGEAIVGGAAKANLFHLLEHFLREHSTNFKGEDQNRWIFGRILWGHSAEKDTCAQYDTYLSWKIKYNTDALFSEYKSFLDGGRKLREIAEKDKGPE</sequence>
<dbReference type="GeneID" id="31013789"/>
<dbReference type="Proteomes" id="UP000183809">
    <property type="component" value="Unassembled WGS sequence"/>
</dbReference>
<proteinExistence type="predicted"/>
<name>A0A1J9R0S8_9PEZI</name>
<organism evidence="1 2">
    <name type="scientific">Diplodia corticola</name>
    <dbReference type="NCBI Taxonomy" id="236234"/>
    <lineage>
        <taxon>Eukaryota</taxon>
        <taxon>Fungi</taxon>
        <taxon>Dikarya</taxon>
        <taxon>Ascomycota</taxon>
        <taxon>Pezizomycotina</taxon>
        <taxon>Dothideomycetes</taxon>
        <taxon>Dothideomycetes incertae sedis</taxon>
        <taxon>Botryosphaeriales</taxon>
        <taxon>Botryosphaeriaceae</taxon>
        <taxon>Diplodia</taxon>
    </lineage>
</organism>
<gene>
    <name evidence="1" type="ORF">BKCO1_27000120</name>
</gene>
<protein>
    <submittedName>
        <fullName evidence="1">Uncharacterized protein</fullName>
    </submittedName>
</protein>
<dbReference type="AlphaFoldDB" id="A0A1J9R0S8"/>
<dbReference type="RefSeq" id="XP_020130110.1">
    <property type="nucleotide sequence ID" value="XM_020273528.1"/>
</dbReference>
<comment type="caution">
    <text evidence="1">The sequence shown here is derived from an EMBL/GenBank/DDBJ whole genome shotgun (WGS) entry which is preliminary data.</text>
</comment>
<evidence type="ECO:0000313" key="1">
    <source>
        <dbReference type="EMBL" id="OJD33850.1"/>
    </source>
</evidence>
<evidence type="ECO:0000313" key="2">
    <source>
        <dbReference type="Proteomes" id="UP000183809"/>
    </source>
</evidence>
<accession>A0A1J9R0S8</accession>
<reference evidence="1 2" key="1">
    <citation type="submission" date="2016-10" db="EMBL/GenBank/DDBJ databases">
        <title>Proteomics and genomics reveal pathogen-plant mechanisms compatible with a hemibiotrophic lifestyle of Diplodia corticola.</title>
        <authorList>
            <person name="Fernandes I."/>
            <person name="De Jonge R."/>
            <person name="Van De Peer Y."/>
            <person name="Devreese B."/>
            <person name="Alves A."/>
            <person name="Esteves A.C."/>
        </authorList>
    </citation>
    <scope>NUCLEOTIDE SEQUENCE [LARGE SCALE GENOMIC DNA]</scope>
    <source>
        <strain evidence="1 2">CBS 112549</strain>
    </source>
</reference>